<accession>A0A7W4URU4</accession>
<dbReference type="Pfam" id="PF04069">
    <property type="entry name" value="OpuAC"/>
    <property type="match status" value="1"/>
</dbReference>
<keyword evidence="1" id="KW-0732">Signal</keyword>
<feature type="chain" id="PRO_5031178809" evidence="1">
    <location>
        <begin position="31"/>
        <end position="312"/>
    </location>
</feature>
<dbReference type="Proteomes" id="UP000545286">
    <property type="component" value="Unassembled WGS sequence"/>
</dbReference>
<dbReference type="Gene3D" id="3.40.190.10">
    <property type="entry name" value="Periplasmic binding protein-like II"/>
    <property type="match status" value="1"/>
</dbReference>
<keyword evidence="4" id="KW-1185">Reference proteome</keyword>
<dbReference type="CDD" id="cd13606">
    <property type="entry name" value="PBP2_ProX_like"/>
    <property type="match status" value="1"/>
</dbReference>
<proteinExistence type="predicted"/>
<reference evidence="3 4" key="1">
    <citation type="submission" date="2020-08" db="EMBL/GenBank/DDBJ databases">
        <title>Sequencing the genomes of 1000 actinobacteria strains.</title>
        <authorList>
            <person name="Klenk H.-P."/>
        </authorList>
    </citation>
    <scope>NUCLEOTIDE SEQUENCE [LARGE SCALE GENOMIC DNA]</scope>
    <source>
        <strain evidence="3 4">DSM 20419</strain>
    </source>
</reference>
<dbReference type="SUPFAM" id="SSF53850">
    <property type="entry name" value="Periplasmic binding protein-like II"/>
    <property type="match status" value="1"/>
</dbReference>
<dbReference type="GO" id="GO:0043190">
    <property type="term" value="C:ATP-binding cassette (ABC) transporter complex"/>
    <property type="evidence" value="ECO:0007669"/>
    <property type="project" value="InterPro"/>
</dbReference>
<evidence type="ECO:0000259" key="2">
    <source>
        <dbReference type="Pfam" id="PF04069"/>
    </source>
</evidence>
<dbReference type="Gene3D" id="3.40.190.120">
    <property type="entry name" value="Osmoprotection protein (prox), domain 2"/>
    <property type="match status" value="1"/>
</dbReference>
<evidence type="ECO:0000313" key="3">
    <source>
        <dbReference type="EMBL" id="MBB2959348.1"/>
    </source>
</evidence>
<sequence>MQKKRLITGGIAALAAIGLLSACSNPTDTAAGGTDDGAASGDTIVVSSANFPESEIIGNLYAEALKDAGFTVETQFNIGSREAYIPALSDGSIDLIPDYTGNLLIFLDPEAETTDAETINTNLTAALETEGLTGLTPAEAEDKDAVVVTKETAEKWNLTTIADLAAHNAEITYGAPAEFQERPQGLPGLKANYGVEPAAFTPIADGGGPATVDALVSGQVQVANIFTTSPAIVENDLVVLEDPKNNFPAQQVIPIGSTEKLTPEVAEVIDAISAQLTTDELIALNTRVSGEEKVEPTKAATDWLTEKGLLGA</sequence>
<dbReference type="RefSeq" id="WP_183626659.1">
    <property type="nucleotide sequence ID" value="NZ_JACHWJ010000006.1"/>
</dbReference>
<dbReference type="InterPro" id="IPR007210">
    <property type="entry name" value="ABC_Gly_betaine_transp_sub-bd"/>
</dbReference>
<name>A0A7W4URU4_9MICO</name>
<dbReference type="EMBL" id="JACHWJ010000006">
    <property type="protein sequence ID" value="MBB2959348.1"/>
    <property type="molecule type" value="Genomic_DNA"/>
</dbReference>
<protein>
    <submittedName>
        <fullName evidence="3">Osmoprotectant transport system substrate-binding protein</fullName>
    </submittedName>
</protein>
<feature type="domain" description="ABC-type glycine betaine transport system substrate-binding" evidence="2">
    <location>
        <begin position="42"/>
        <end position="306"/>
    </location>
</feature>
<gene>
    <name evidence="3" type="ORF">FHX72_003513</name>
</gene>
<evidence type="ECO:0000313" key="4">
    <source>
        <dbReference type="Proteomes" id="UP000545286"/>
    </source>
</evidence>
<dbReference type="GO" id="GO:0022857">
    <property type="term" value="F:transmembrane transporter activity"/>
    <property type="evidence" value="ECO:0007669"/>
    <property type="project" value="InterPro"/>
</dbReference>
<dbReference type="PROSITE" id="PS51257">
    <property type="entry name" value="PROKAR_LIPOPROTEIN"/>
    <property type="match status" value="1"/>
</dbReference>
<evidence type="ECO:0000256" key="1">
    <source>
        <dbReference type="SAM" id="SignalP"/>
    </source>
</evidence>
<dbReference type="AlphaFoldDB" id="A0A7W4URU4"/>
<feature type="signal peptide" evidence="1">
    <location>
        <begin position="1"/>
        <end position="30"/>
    </location>
</feature>
<organism evidence="3 4">
    <name type="scientific">Pseudoclavibacter helvolus</name>
    <dbReference type="NCBI Taxonomy" id="255205"/>
    <lineage>
        <taxon>Bacteria</taxon>
        <taxon>Bacillati</taxon>
        <taxon>Actinomycetota</taxon>
        <taxon>Actinomycetes</taxon>
        <taxon>Micrococcales</taxon>
        <taxon>Microbacteriaceae</taxon>
        <taxon>Pseudoclavibacter</taxon>
    </lineage>
</organism>
<comment type="caution">
    <text evidence="3">The sequence shown here is derived from an EMBL/GenBank/DDBJ whole genome shotgun (WGS) entry which is preliminary data.</text>
</comment>